<dbReference type="PROSITE" id="PS50234">
    <property type="entry name" value="VWFA"/>
    <property type="match status" value="1"/>
</dbReference>
<evidence type="ECO:0000256" key="5">
    <source>
        <dbReference type="SAM" id="MobiDB-lite"/>
    </source>
</evidence>
<feature type="compositionally biased region" description="Gly residues" evidence="5">
    <location>
        <begin position="451"/>
        <end position="465"/>
    </location>
</feature>
<keyword evidence="8" id="KW-1185">Reference proteome</keyword>
<evidence type="ECO:0000256" key="1">
    <source>
        <dbReference type="ARBA" id="ARBA00005799"/>
    </source>
</evidence>
<evidence type="ECO:0000256" key="3">
    <source>
        <dbReference type="ARBA" id="ARBA00022840"/>
    </source>
</evidence>
<dbReference type="Pfam" id="PF01078">
    <property type="entry name" value="Mg_chelatase"/>
    <property type="match status" value="1"/>
</dbReference>
<evidence type="ECO:0000256" key="4">
    <source>
        <dbReference type="ARBA" id="ARBA00030759"/>
    </source>
</evidence>
<dbReference type="EMBL" id="LT629758">
    <property type="protein sequence ID" value="SDS16271.1"/>
    <property type="molecule type" value="Genomic_DNA"/>
</dbReference>
<dbReference type="Gene3D" id="1.10.8.80">
    <property type="entry name" value="Magnesium chelatase subunit I, C-Terminal domain"/>
    <property type="match status" value="1"/>
</dbReference>
<feature type="compositionally biased region" description="Acidic residues" evidence="5">
    <location>
        <begin position="390"/>
        <end position="401"/>
    </location>
</feature>
<dbReference type="Pfam" id="PF17863">
    <property type="entry name" value="AAA_lid_2"/>
    <property type="match status" value="1"/>
</dbReference>
<dbReference type="SUPFAM" id="SSF53300">
    <property type="entry name" value="vWA-like"/>
    <property type="match status" value="1"/>
</dbReference>
<feature type="domain" description="VWFA" evidence="6">
    <location>
        <begin position="675"/>
        <end position="805"/>
    </location>
</feature>
<dbReference type="GO" id="GO:0005524">
    <property type="term" value="F:ATP binding"/>
    <property type="evidence" value="ECO:0007669"/>
    <property type="project" value="UniProtKB-KW"/>
</dbReference>
<comment type="similarity">
    <text evidence="1">Belongs to the Mg-chelatase subunits D/I family.</text>
</comment>
<dbReference type="InterPro" id="IPR036465">
    <property type="entry name" value="vWFA_dom_sf"/>
</dbReference>
<feature type="compositionally biased region" description="Acidic residues" evidence="5">
    <location>
        <begin position="428"/>
        <end position="450"/>
    </location>
</feature>
<dbReference type="InterPro" id="IPR002035">
    <property type="entry name" value="VWF_A"/>
</dbReference>
<sequence>MSPAVTYPALTGYSPVRKSDRRAVAEEPGANPGRSRHCDRGNRPGSQELRPLATTDSGRGHPPEGTLVTNPYPFSAVVGLDDLRLALLLTSVSPAVGGVLVRGEKGTAKSTVVRALAGLLPHVEVVHGCRFACDPDAPDPGCPDGPHTLGGPALSRPASLVELPVGATEDRVVGTLDLQRALSDGVKAYEPGLLAAAHRGVLYVDEVNLLPDHLVDLLLDAAAMGRAHVERDGVSVKHAARFLLVGTMNPEEGEPRPQLVDRFGLVVTVAAPRDARQRAEVVRRRLAYEADPAGFAARYVADEQVYEARIAAARAQLPSVVLPDAELDRIARVCLAYGVDGMRADIVVARCAVALAAWHGRDRVTADDVRDAARLALPHRRRTDPLDPPGTDEEKLDEALAEAERQAEEDRQAEAERQAEQDRRADDPDGPDPDADPDGSGDGPGDDDPDGPGGGGGPRDTGGPSGTDNPGTDHPLAGTDPSPAPPSSPSPSDSDDQSTTPSPTIPAAGVAVAAGTAYRTRTFRIAARGEGGHAGRRSPAFARRGRVVGSRLPQGKLSGAPHLFATLRAALDRTALDRTASDRTTDRAVLDRTALDRAAPDGWSSGSGGLLASGRSAPGGLAPGIISSSDPVHPSVVRPAGGLSARPVGGGAGRGIRVLPRDLRESVHVGREANLVLFVVDASGSMAARKRMTLVKTAVLSLLRDAYQRRDRIGMITFRGSDADVVLPPTSSHEVGVQRLAALRTGGRTPLAAGLKAAAATIATERRRDPRRRPLLVLVTDGRATSGPDPMRLVPALSGVSSVVVDCESGPIRLGLARKLAAALNAEIMPLDRLQAATVLSRRSGPSGAEAPVPVDRAYRRAA</sequence>
<dbReference type="InterPro" id="IPR052989">
    <property type="entry name" value="Mg-chelatase_DI-like"/>
</dbReference>
<organism evidence="7 8">
    <name type="scientific">Actinoplanes derwentensis</name>
    <dbReference type="NCBI Taxonomy" id="113562"/>
    <lineage>
        <taxon>Bacteria</taxon>
        <taxon>Bacillati</taxon>
        <taxon>Actinomycetota</taxon>
        <taxon>Actinomycetes</taxon>
        <taxon>Micromonosporales</taxon>
        <taxon>Micromonosporaceae</taxon>
        <taxon>Actinoplanes</taxon>
    </lineage>
</organism>
<dbReference type="SUPFAM" id="SSF52540">
    <property type="entry name" value="P-loop containing nucleoside triphosphate hydrolases"/>
    <property type="match status" value="1"/>
</dbReference>
<evidence type="ECO:0000313" key="7">
    <source>
        <dbReference type="EMBL" id="SDS16271.1"/>
    </source>
</evidence>
<dbReference type="InterPro" id="IPR003593">
    <property type="entry name" value="AAA+_ATPase"/>
</dbReference>
<dbReference type="InterPro" id="IPR000523">
    <property type="entry name" value="Mg_chelatse_chII-like_cat_dom"/>
</dbReference>
<dbReference type="PANTHER" id="PTHR35023:SF1">
    <property type="entry name" value="MG-PROTOPORPHYRIN IX CHELATASE"/>
    <property type="match status" value="1"/>
</dbReference>
<feature type="region of interest" description="Disordered" evidence="5">
    <location>
        <begin position="622"/>
        <end position="651"/>
    </location>
</feature>
<dbReference type="PANTHER" id="PTHR35023">
    <property type="entry name" value="CHELATASE-RELATED"/>
    <property type="match status" value="1"/>
</dbReference>
<dbReference type="SMART" id="SM00382">
    <property type="entry name" value="AAA"/>
    <property type="match status" value="1"/>
</dbReference>
<accession>A0A1H1PY25</accession>
<proteinExistence type="inferred from homology"/>
<dbReference type="Gene3D" id="3.40.50.410">
    <property type="entry name" value="von Willebrand factor, type A domain"/>
    <property type="match status" value="1"/>
</dbReference>
<dbReference type="STRING" id="113562.SAMN04489716_0154"/>
<feature type="compositionally biased region" description="Basic and acidic residues" evidence="5">
    <location>
        <begin position="402"/>
        <end position="427"/>
    </location>
</feature>
<feature type="region of interest" description="Disordered" evidence="5">
    <location>
        <begin position="842"/>
        <end position="863"/>
    </location>
</feature>
<gene>
    <name evidence="7" type="ORF">SAMN04489716_0154</name>
</gene>
<keyword evidence="3" id="KW-0067">ATP-binding</keyword>
<protein>
    <recommendedName>
        <fullName evidence="4">Mg-protoporphyrin IX chelatase</fullName>
    </recommendedName>
</protein>
<name>A0A1H1PY25_9ACTN</name>
<evidence type="ECO:0000313" key="8">
    <source>
        <dbReference type="Proteomes" id="UP000198688"/>
    </source>
</evidence>
<dbReference type="Proteomes" id="UP000198688">
    <property type="component" value="Chromosome I"/>
</dbReference>
<feature type="region of interest" description="Disordered" evidence="5">
    <location>
        <begin position="379"/>
        <end position="508"/>
    </location>
</feature>
<dbReference type="SMART" id="SM00327">
    <property type="entry name" value="VWA"/>
    <property type="match status" value="1"/>
</dbReference>
<dbReference type="InterPro" id="IPR027417">
    <property type="entry name" value="P-loop_NTPase"/>
</dbReference>
<dbReference type="Gene3D" id="3.40.50.300">
    <property type="entry name" value="P-loop containing nucleotide triphosphate hydrolases"/>
    <property type="match status" value="1"/>
</dbReference>
<evidence type="ECO:0000259" key="6">
    <source>
        <dbReference type="PROSITE" id="PS50234"/>
    </source>
</evidence>
<reference evidence="7 8" key="1">
    <citation type="submission" date="2016-10" db="EMBL/GenBank/DDBJ databases">
        <authorList>
            <person name="de Groot N.N."/>
        </authorList>
    </citation>
    <scope>NUCLEOTIDE SEQUENCE [LARGE SCALE GENOMIC DNA]</scope>
    <source>
        <strain evidence="7 8">DSM 43941</strain>
    </source>
</reference>
<feature type="region of interest" description="Disordered" evidence="5">
    <location>
        <begin position="1"/>
        <end position="68"/>
    </location>
</feature>
<keyword evidence="2" id="KW-0547">Nucleotide-binding</keyword>
<dbReference type="Pfam" id="PF13519">
    <property type="entry name" value="VWA_2"/>
    <property type="match status" value="1"/>
</dbReference>
<feature type="compositionally biased region" description="Low complexity" evidence="5">
    <location>
        <begin position="497"/>
        <end position="508"/>
    </location>
</feature>
<dbReference type="AlphaFoldDB" id="A0A1H1PY25"/>
<dbReference type="InterPro" id="IPR041628">
    <property type="entry name" value="ChlI/MoxR_AAA_lid"/>
</dbReference>
<evidence type="ECO:0000256" key="2">
    <source>
        <dbReference type="ARBA" id="ARBA00022741"/>
    </source>
</evidence>